<name>A0A163HRT8_DIDRA</name>
<dbReference type="AlphaFoldDB" id="A0A163HRT8"/>
<feature type="domain" description="Wax synthase" evidence="7">
    <location>
        <begin position="221"/>
        <end position="297"/>
    </location>
</feature>
<keyword evidence="2 6" id="KW-0812">Transmembrane</keyword>
<dbReference type="Pfam" id="PF10294">
    <property type="entry name" value="Methyltransf_16"/>
    <property type="match status" value="1"/>
</dbReference>
<keyword evidence="4 6" id="KW-0472">Membrane</keyword>
<dbReference type="CDD" id="cd02440">
    <property type="entry name" value="AdoMet_MTases"/>
    <property type="match status" value="1"/>
</dbReference>
<dbReference type="PANTHER" id="PTHR14614">
    <property type="entry name" value="HEPATOCELLULAR CARCINOMA-ASSOCIATED ANTIGEN"/>
    <property type="match status" value="1"/>
</dbReference>
<dbReference type="InterPro" id="IPR032805">
    <property type="entry name" value="Wax_synthase_dom"/>
</dbReference>
<evidence type="ECO:0000313" key="8">
    <source>
        <dbReference type="EMBL" id="KZM25432.1"/>
    </source>
</evidence>
<comment type="subcellular location">
    <subcellularLocation>
        <location evidence="1">Membrane</location>
        <topology evidence="1">Multi-pass membrane protein</topology>
    </subcellularLocation>
</comment>
<keyword evidence="3 6" id="KW-1133">Transmembrane helix</keyword>
<dbReference type="PANTHER" id="PTHR14614:SF147">
    <property type="entry name" value="S-ADENOSYLMETHIONINE-DEPENDENT METHYLTRANSFERASE OF THE SEVEN BETA-STRAND FAMILY"/>
    <property type="match status" value="1"/>
</dbReference>
<evidence type="ECO:0000256" key="3">
    <source>
        <dbReference type="ARBA" id="ARBA00022989"/>
    </source>
</evidence>
<comment type="caution">
    <text evidence="8">The sequence shown here is derived from an EMBL/GenBank/DDBJ whole genome shotgun (WGS) entry which is preliminary data.</text>
</comment>
<feature type="region of interest" description="Disordered" evidence="5">
    <location>
        <begin position="489"/>
        <end position="516"/>
    </location>
</feature>
<dbReference type="InterPro" id="IPR029063">
    <property type="entry name" value="SAM-dependent_MTases_sf"/>
</dbReference>
<dbReference type="InterPro" id="IPR019410">
    <property type="entry name" value="Methyltransf_16"/>
</dbReference>
<dbReference type="Pfam" id="PF13813">
    <property type="entry name" value="MBOAT_2"/>
    <property type="match status" value="1"/>
</dbReference>
<feature type="transmembrane region" description="Helical" evidence="6">
    <location>
        <begin position="39"/>
        <end position="56"/>
    </location>
</feature>
<dbReference type="STRING" id="5454.A0A163HRT8"/>
<sequence>MPHHKPWTPFAALIPLLSTTLAIAYALYILAYPPRHRNLAFLALCLPVALAFKNHLHLTPWFTTNDTFGRFLYIWLAHMSHVFLILHTSSTTSVHEPWRLRLRNAYKFLFARHPPSTTCNPKRKPAHTLTRLRFCFHHGKQATLMLALLYVWDTYFDAPTHSSLLRRLPASLNIADLHMRLAMTISVCVADMLYFEAAHSLFAVLFVCVLRFDDAGEWGTSLFGRLADCWSVRRYWGVYWHDYVAASFSAHAKLLTRQGLRMRTPGAARRVLENGLVFVVSGGMHSVVRWVQTDGEGEVWCVAIWYTGQIVALVGEGLVEHLWSKSVVRRWLEERVGKEKVVTVEKVVGYVWVFCWMFWSVPKYILTRNAWELANWRRRYSDAFAGYNDSTRDKESNKGFADVVFKPNERLTSPEPSIHILSNKHEKDYEHWCCVGSCQPPSSSLPPVRSLLTASEEQVTSALRGLQTLYCPLRLPTLPKPSVRRKDLSAASGVSTPVPVDSGYVSQEEDDDDEAAAEEVTAAIRADPFERTFATRWLTSLISRVEEMDFPEEVRSQVVDAAAFILASFSDSTNDEEEEALTREFSFPTGFGVPVEVTLNDAPLTGADHTDVGLQSWGASIVLSSMMCAEPERFGLSSTSLPERPSVIELGAGTGLVSLTLAKLLPALSVYPASISATDYHPTVLANLQENINTNFPPGDNVNMPVSAMALDWSVPPPDLQSSSEFLVAADVVYAPQHAAWLRDCAAHLITDDGVFWLIVTVRQNGKFEGIPDTVEAAFVPELCPRDKAGRSFKILERSDVEKRRGIGRGDEKGYNLYKIGWA</sequence>
<dbReference type="GO" id="GO:0008757">
    <property type="term" value="F:S-adenosylmethionine-dependent methyltransferase activity"/>
    <property type="evidence" value="ECO:0007669"/>
    <property type="project" value="UniProtKB-ARBA"/>
</dbReference>
<evidence type="ECO:0000256" key="4">
    <source>
        <dbReference type="ARBA" id="ARBA00023136"/>
    </source>
</evidence>
<dbReference type="SUPFAM" id="SSF53335">
    <property type="entry name" value="S-adenosyl-L-methionine-dependent methyltransferases"/>
    <property type="match status" value="1"/>
</dbReference>
<proteinExistence type="predicted"/>
<evidence type="ECO:0000256" key="2">
    <source>
        <dbReference type="ARBA" id="ARBA00022692"/>
    </source>
</evidence>
<evidence type="ECO:0000313" key="9">
    <source>
        <dbReference type="Proteomes" id="UP000076837"/>
    </source>
</evidence>
<dbReference type="Proteomes" id="UP000076837">
    <property type="component" value="Unassembled WGS sequence"/>
</dbReference>
<dbReference type="EMBL" id="JYNV01000128">
    <property type="protein sequence ID" value="KZM25432.1"/>
    <property type="molecule type" value="Genomic_DNA"/>
</dbReference>
<evidence type="ECO:0000256" key="5">
    <source>
        <dbReference type="SAM" id="MobiDB-lite"/>
    </source>
</evidence>
<feature type="transmembrane region" description="Helical" evidence="6">
    <location>
        <begin position="12"/>
        <end position="32"/>
    </location>
</feature>
<feature type="compositionally biased region" description="Acidic residues" evidence="5">
    <location>
        <begin position="507"/>
        <end position="516"/>
    </location>
</feature>
<protein>
    <recommendedName>
        <fullName evidence="7">Wax synthase domain-containing protein</fullName>
    </recommendedName>
</protein>
<keyword evidence="9" id="KW-1185">Reference proteome</keyword>
<evidence type="ECO:0000256" key="6">
    <source>
        <dbReference type="SAM" id="Phobius"/>
    </source>
</evidence>
<reference evidence="8 9" key="1">
    <citation type="journal article" date="2016" name="Sci. Rep.">
        <title>Draft genome sequencing and secretome analysis of fungal phytopathogen Ascochyta rabiei provides insight into the necrotrophic effector repertoire.</title>
        <authorList>
            <person name="Verma S."/>
            <person name="Gazara R.K."/>
            <person name="Nizam S."/>
            <person name="Parween S."/>
            <person name="Chattopadhyay D."/>
            <person name="Verma P.K."/>
        </authorList>
    </citation>
    <scope>NUCLEOTIDE SEQUENCE [LARGE SCALE GENOMIC DNA]</scope>
    <source>
        <strain evidence="8 9">ArDII</strain>
    </source>
</reference>
<evidence type="ECO:0000256" key="1">
    <source>
        <dbReference type="ARBA" id="ARBA00004141"/>
    </source>
</evidence>
<dbReference type="GO" id="GO:0016020">
    <property type="term" value="C:membrane"/>
    <property type="evidence" value="ECO:0007669"/>
    <property type="project" value="UniProtKB-SubCell"/>
</dbReference>
<evidence type="ECO:0000259" key="7">
    <source>
        <dbReference type="Pfam" id="PF13813"/>
    </source>
</evidence>
<gene>
    <name evidence="8" type="ORF">ST47_g3424</name>
</gene>
<accession>A0A163HRT8</accession>
<organism evidence="8 9">
    <name type="scientific">Didymella rabiei</name>
    <name type="common">Chickpea ascochyta blight fungus</name>
    <name type="synonym">Mycosphaerella rabiei</name>
    <dbReference type="NCBI Taxonomy" id="5454"/>
    <lineage>
        <taxon>Eukaryota</taxon>
        <taxon>Fungi</taxon>
        <taxon>Dikarya</taxon>
        <taxon>Ascomycota</taxon>
        <taxon>Pezizomycotina</taxon>
        <taxon>Dothideomycetes</taxon>
        <taxon>Pleosporomycetidae</taxon>
        <taxon>Pleosporales</taxon>
        <taxon>Pleosporineae</taxon>
        <taxon>Didymellaceae</taxon>
        <taxon>Ascochyta</taxon>
    </lineage>
</organism>
<dbReference type="Gene3D" id="3.40.50.150">
    <property type="entry name" value="Vaccinia Virus protein VP39"/>
    <property type="match status" value="1"/>
</dbReference>